<dbReference type="EMBL" id="CWJL01000074">
    <property type="protein sequence ID" value="CRY69611.1"/>
    <property type="molecule type" value="Genomic_DNA"/>
</dbReference>
<proteinExistence type="predicted"/>
<evidence type="ECO:0000256" key="1">
    <source>
        <dbReference type="SAM" id="SignalP"/>
    </source>
</evidence>
<evidence type="ECO:0000313" key="5">
    <source>
        <dbReference type="Proteomes" id="UP000045840"/>
    </source>
</evidence>
<sequence>MMRLNKMALPILALGLTACASIGQPSVTPIVISECNPPPAALHQLPTKPSAPLTGYHQTIFSPTPQIMESGASN</sequence>
<evidence type="ECO:0000313" key="3">
    <source>
        <dbReference type="EMBL" id="CRY69611.1"/>
    </source>
</evidence>
<dbReference type="Proteomes" id="UP000045840">
    <property type="component" value="Unassembled WGS sequence"/>
</dbReference>
<dbReference type="AlphaFoldDB" id="A0A0T9RNA0"/>
<name>A0A0T9RNA0_9GAMM</name>
<keyword evidence="4" id="KW-1185">Reference proteome</keyword>
<reference evidence="5" key="2">
    <citation type="submission" date="2015-03" db="EMBL/GenBank/DDBJ databases">
        <authorList>
            <consortium name="Pathogen Informatics"/>
        </authorList>
    </citation>
    <scope>NUCLEOTIDE SEQUENCE [LARGE SCALE GENOMIC DNA]</scope>
    <source>
        <strain evidence="5">A125KOH2</strain>
    </source>
</reference>
<dbReference type="STRING" id="1288385.ERS137968_04763"/>
<keyword evidence="1" id="KW-0732">Signal</keyword>
<evidence type="ECO:0000313" key="4">
    <source>
        <dbReference type="Proteomes" id="UP000044625"/>
    </source>
</evidence>
<accession>A0A0T9RNA0</accession>
<evidence type="ECO:0008006" key="6">
    <source>
        <dbReference type="Google" id="ProtNLM"/>
    </source>
</evidence>
<reference evidence="3 4" key="1">
    <citation type="submission" date="2015-03" db="EMBL/GenBank/DDBJ databases">
        <authorList>
            <consortium name="Pathogen Informatics"/>
            <person name="Murphy D."/>
        </authorList>
    </citation>
    <scope>NUCLEOTIDE SEQUENCE [LARGE SCALE GENOMIC DNA]</scope>
    <source>
        <strain evidence="3">Type strain: CIP110230</strain>
        <strain evidence="4">type strain: CIP110230</strain>
    </source>
</reference>
<dbReference type="PROSITE" id="PS51257">
    <property type="entry name" value="PROKAR_LIPOPROTEIN"/>
    <property type="match status" value="1"/>
</dbReference>
<gene>
    <name evidence="2" type="ORF">ERS008529_04778</name>
    <name evidence="3" type="ORF">ERS137968_04763</name>
</gene>
<organism evidence="2 5">
    <name type="scientific">Yersinia pekkanenii</name>
    <dbReference type="NCBI Taxonomy" id="1288385"/>
    <lineage>
        <taxon>Bacteria</taxon>
        <taxon>Pseudomonadati</taxon>
        <taxon>Pseudomonadota</taxon>
        <taxon>Gammaproteobacteria</taxon>
        <taxon>Enterobacterales</taxon>
        <taxon>Yersiniaceae</taxon>
        <taxon>Yersinia</taxon>
    </lineage>
</organism>
<reference evidence="2" key="3">
    <citation type="submission" date="2015-03" db="EMBL/GenBank/DDBJ databases">
        <authorList>
            <person name="Murphy D."/>
        </authorList>
    </citation>
    <scope>NUCLEOTIDE SEQUENCE [LARGE SCALE GENOMIC DNA]</scope>
    <source>
        <strain evidence="2">A125KOH2</strain>
    </source>
</reference>
<feature type="signal peptide" evidence="1">
    <location>
        <begin position="1"/>
        <end position="20"/>
    </location>
</feature>
<protein>
    <recommendedName>
        <fullName evidence="6">Lipoprotein</fullName>
    </recommendedName>
</protein>
<feature type="chain" id="PRO_5006696348" description="Lipoprotein" evidence="1">
    <location>
        <begin position="21"/>
        <end position="74"/>
    </location>
</feature>
<dbReference type="EMBL" id="CQAZ01000122">
    <property type="protein sequence ID" value="CNI73398.1"/>
    <property type="molecule type" value="Genomic_DNA"/>
</dbReference>
<dbReference type="Proteomes" id="UP000044625">
    <property type="component" value="Unassembled WGS sequence"/>
</dbReference>
<evidence type="ECO:0000313" key="2">
    <source>
        <dbReference type="EMBL" id="CNI73398.1"/>
    </source>
</evidence>